<name>A0A4R5U4C3_9GAMM</name>
<dbReference type="Proteomes" id="UP000294796">
    <property type="component" value="Unassembled WGS sequence"/>
</dbReference>
<accession>A0A4R5U4C3</accession>
<dbReference type="PROSITE" id="PS51257">
    <property type="entry name" value="PROKAR_LIPOPROTEIN"/>
    <property type="match status" value="1"/>
</dbReference>
<proteinExistence type="predicted"/>
<dbReference type="EMBL" id="SMTF01000001">
    <property type="protein sequence ID" value="TDK28567.1"/>
    <property type="molecule type" value="Genomic_DNA"/>
</dbReference>
<evidence type="ECO:0000313" key="2">
    <source>
        <dbReference type="Proteomes" id="UP000294796"/>
    </source>
</evidence>
<evidence type="ECO:0000313" key="1">
    <source>
        <dbReference type="EMBL" id="TDK28567.1"/>
    </source>
</evidence>
<reference evidence="1 2" key="1">
    <citation type="submission" date="2019-03" db="EMBL/GenBank/DDBJ databases">
        <title>Luteimonas zhaokaii sp.nov., isolated from the rectal contents of Plateau pika in Yushu, Qinghai Province, China.</title>
        <authorList>
            <person name="Zhang G."/>
        </authorList>
    </citation>
    <scope>NUCLEOTIDE SEQUENCE [LARGE SCALE GENOMIC DNA]</scope>
    <source>
        <strain evidence="1 2">B9</strain>
    </source>
</reference>
<protein>
    <submittedName>
        <fullName evidence="1">Uncharacterized protein</fullName>
    </submittedName>
</protein>
<keyword evidence="2" id="KW-1185">Reference proteome</keyword>
<dbReference type="AlphaFoldDB" id="A0A4R5U4C3"/>
<dbReference type="OrthoDB" id="2958820at2"/>
<dbReference type="RefSeq" id="WP_133320388.1">
    <property type="nucleotide sequence ID" value="NZ_SMTF01000001.1"/>
</dbReference>
<sequence>MLIRNTTPASCFGLAGCDENAGTAAFGWCLDQVPALRREVLKALTCDPEAELVVASQVFAEDRGFTDLELTSGTALHAIFEAKLGWRVPTVEQLERYLPRLLASPAQIKVLVSVSAADAVWAMRHLPPALSGVPVVHWSWSDLQAMARRAHDATRSPVDRVWLTQLIHHLQEYGMTSNVFDSRAYVVSLNRSRIQPSDPLTWIDVVVEQGKYFHPVGGSDRSGWPVIPPSYIGFRYLAEFRSVHFIERVDVTDHLQDVDPRWPETNAPNFVYTLGPPMKPARPMPLGAIHPSMRNWVALDLLLSGKASNYKDAIDRMRERVQQQGG</sequence>
<organism evidence="1 2">
    <name type="scientific">Luteimonas aestuarii</name>
    <dbReference type="NCBI Taxonomy" id="453837"/>
    <lineage>
        <taxon>Bacteria</taxon>
        <taxon>Pseudomonadati</taxon>
        <taxon>Pseudomonadota</taxon>
        <taxon>Gammaproteobacteria</taxon>
        <taxon>Lysobacterales</taxon>
        <taxon>Lysobacteraceae</taxon>
        <taxon>Luteimonas</taxon>
    </lineage>
</organism>
<comment type="caution">
    <text evidence="1">The sequence shown here is derived from an EMBL/GenBank/DDBJ whole genome shotgun (WGS) entry which is preliminary data.</text>
</comment>
<gene>
    <name evidence="1" type="ORF">E2F46_01415</name>
</gene>